<protein>
    <submittedName>
        <fullName evidence="2 4">Uncharacterized protein</fullName>
    </submittedName>
</protein>
<feature type="region of interest" description="Disordered" evidence="1">
    <location>
        <begin position="1"/>
        <end position="20"/>
    </location>
</feature>
<reference evidence="2 3" key="2">
    <citation type="submission" date="2018-10" db="EMBL/GenBank/DDBJ databases">
        <authorList>
            <consortium name="Pathogen Informatics"/>
        </authorList>
    </citation>
    <scope>NUCLEOTIDE SEQUENCE [LARGE SCALE GENOMIC DNA]</scope>
</reference>
<keyword evidence="3" id="KW-1185">Reference proteome</keyword>
<proteinExistence type="predicted"/>
<organism evidence="4">
    <name type="scientific">Mesocestoides corti</name>
    <name type="common">Flatworm</name>
    <dbReference type="NCBI Taxonomy" id="53468"/>
    <lineage>
        <taxon>Eukaryota</taxon>
        <taxon>Metazoa</taxon>
        <taxon>Spiralia</taxon>
        <taxon>Lophotrochozoa</taxon>
        <taxon>Platyhelminthes</taxon>
        <taxon>Cestoda</taxon>
        <taxon>Eucestoda</taxon>
        <taxon>Cyclophyllidea</taxon>
        <taxon>Mesocestoididae</taxon>
        <taxon>Mesocestoides</taxon>
    </lineage>
</organism>
<name>A0A0R3U1S1_MESCO</name>
<evidence type="ECO:0000313" key="3">
    <source>
        <dbReference type="Proteomes" id="UP000267029"/>
    </source>
</evidence>
<sequence>MRPCDKRSLGNPDPPTPPLSKICTLQIENVPSGIRLIGLDGTPSTVSSVGACRDRVTSTMVNPPPAPQNSVF</sequence>
<accession>A0A0R3U1S1</accession>
<dbReference type="AlphaFoldDB" id="A0A0R3U1S1"/>
<reference evidence="4" key="1">
    <citation type="submission" date="2017-02" db="UniProtKB">
        <authorList>
            <consortium name="WormBaseParasite"/>
        </authorList>
    </citation>
    <scope>IDENTIFICATION</scope>
</reference>
<gene>
    <name evidence="2" type="ORF">MCOS_LOCUS340</name>
</gene>
<evidence type="ECO:0000256" key="1">
    <source>
        <dbReference type="SAM" id="MobiDB-lite"/>
    </source>
</evidence>
<evidence type="ECO:0000313" key="4">
    <source>
        <dbReference type="WBParaSite" id="MCOS_0000033901-mRNA-1"/>
    </source>
</evidence>
<dbReference type="EMBL" id="UXSR01000027">
    <property type="protein sequence ID" value="VDD74337.1"/>
    <property type="molecule type" value="Genomic_DNA"/>
</dbReference>
<evidence type="ECO:0000313" key="2">
    <source>
        <dbReference type="EMBL" id="VDD74337.1"/>
    </source>
</evidence>
<dbReference type="WBParaSite" id="MCOS_0000033901-mRNA-1">
    <property type="protein sequence ID" value="MCOS_0000033901-mRNA-1"/>
    <property type="gene ID" value="MCOS_0000033901"/>
</dbReference>
<dbReference type="Proteomes" id="UP000267029">
    <property type="component" value="Unassembled WGS sequence"/>
</dbReference>